<proteinExistence type="predicted"/>
<dbReference type="EnsemblPlants" id="AET5Gv20244400.36">
    <property type="protein sequence ID" value="AET5Gv20244400.36"/>
    <property type="gene ID" value="AET5Gv20244400"/>
</dbReference>
<reference evidence="1" key="4">
    <citation type="submission" date="2019-03" db="UniProtKB">
        <authorList>
            <consortium name="EnsemblPlants"/>
        </authorList>
    </citation>
    <scope>IDENTIFICATION</scope>
</reference>
<dbReference type="Gramene" id="AET5Gv20244400.36">
    <property type="protein sequence ID" value="AET5Gv20244400.36"/>
    <property type="gene ID" value="AET5Gv20244400"/>
</dbReference>
<reference evidence="2" key="1">
    <citation type="journal article" date="2014" name="Science">
        <title>Ancient hybridizations among the ancestral genomes of bread wheat.</title>
        <authorList>
            <consortium name="International Wheat Genome Sequencing Consortium,"/>
            <person name="Marcussen T."/>
            <person name="Sandve S.R."/>
            <person name="Heier L."/>
            <person name="Spannagl M."/>
            <person name="Pfeifer M."/>
            <person name="Jakobsen K.S."/>
            <person name="Wulff B.B."/>
            <person name="Steuernagel B."/>
            <person name="Mayer K.F."/>
            <person name="Olsen O.A."/>
        </authorList>
    </citation>
    <scope>NUCLEOTIDE SEQUENCE [LARGE SCALE GENOMIC DNA]</scope>
    <source>
        <strain evidence="2">cv. AL8/78</strain>
    </source>
</reference>
<evidence type="ECO:0000313" key="2">
    <source>
        <dbReference type="Proteomes" id="UP000015105"/>
    </source>
</evidence>
<evidence type="ECO:0000313" key="1">
    <source>
        <dbReference type="EnsemblPlants" id="AET5Gv20244400.36"/>
    </source>
</evidence>
<dbReference type="AlphaFoldDB" id="A0A453JZC5"/>
<name>A0A453JZC5_AEGTS</name>
<organism evidence="1 2">
    <name type="scientific">Aegilops tauschii subsp. strangulata</name>
    <name type="common">Goatgrass</name>
    <dbReference type="NCBI Taxonomy" id="200361"/>
    <lineage>
        <taxon>Eukaryota</taxon>
        <taxon>Viridiplantae</taxon>
        <taxon>Streptophyta</taxon>
        <taxon>Embryophyta</taxon>
        <taxon>Tracheophyta</taxon>
        <taxon>Spermatophyta</taxon>
        <taxon>Magnoliopsida</taxon>
        <taxon>Liliopsida</taxon>
        <taxon>Poales</taxon>
        <taxon>Poaceae</taxon>
        <taxon>BOP clade</taxon>
        <taxon>Pooideae</taxon>
        <taxon>Triticodae</taxon>
        <taxon>Triticeae</taxon>
        <taxon>Triticinae</taxon>
        <taxon>Aegilops</taxon>
    </lineage>
</organism>
<keyword evidence="2" id="KW-1185">Reference proteome</keyword>
<sequence length="165" mass="17533">SSTGDKPITPLPVPPAAAIVQELGTRECVCEREERFVGAMAPPKRQLALTGAGAGREEAKRLRVGVAKANAAGWRAPTSPASPGTRLMRRTVLVVLFLLRMSDGITVTESISQIGRMGSEEDGRDSEGSGSYDAVRIISLLCSCVQIFVSKDMAAVSHYYLLATV</sequence>
<reference evidence="1" key="3">
    <citation type="journal article" date="2017" name="Nature">
        <title>Genome sequence of the progenitor of the wheat D genome Aegilops tauschii.</title>
        <authorList>
            <person name="Luo M.C."/>
            <person name="Gu Y.Q."/>
            <person name="Puiu D."/>
            <person name="Wang H."/>
            <person name="Twardziok S.O."/>
            <person name="Deal K.R."/>
            <person name="Huo N."/>
            <person name="Zhu T."/>
            <person name="Wang L."/>
            <person name="Wang Y."/>
            <person name="McGuire P.E."/>
            <person name="Liu S."/>
            <person name="Long H."/>
            <person name="Ramasamy R.K."/>
            <person name="Rodriguez J.C."/>
            <person name="Van S.L."/>
            <person name="Yuan L."/>
            <person name="Wang Z."/>
            <person name="Xia Z."/>
            <person name="Xiao L."/>
            <person name="Anderson O.D."/>
            <person name="Ouyang S."/>
            <person name="Liang Y."/>
            <person name="Zimin A.V."/>
            <person name="Pertea G."/>
            <person name="Qi P."/>
            <person name="Bennetzen J.L."/>
            <person name="Dai X."/>
            <person name="Dawson M.W."/>
            <person name="Muller H.G."/>
            <person name="Kugler K."/>
            <person name="Rivarola-Duarte L."/>
            <person name="Spannagl M."/>
            <person name="Mayer K.F.X."/>
            <person name="Lu F.H."/>
            <person name="Bevan M.W."/>
            <person name="Leroy P."/>
            <person name="Li P."/>
            <person name="You F.M."/>
            <person name="Sun Q."/>
            <person name="Liu Z."/>
            <person name="Lyons E."/>
            <person name="Wicker T."/>
            <person name="Salzberg S.L."/>
            <person name="Devos K.M."/>
            <person name="Dvorak J."/>
        </authorList>
    </citation>
    <scope>NUCLEOTIDE SEQUENCE [LARGE SCALE GENOMIC DNA]</scope>
    <source>
        <strain evidence="1">cv. AL8/78</strain>
    </source>
</reference>
<reference evidence="1" key="5">
    <citation type="journal article" date="2021" name="G3 (Bethesda)">
        <title>Aegilops tauschii genome assembly Aet v5.0 features greater sequence contiguity and improved annotation.</title>
        <authorList>
            <person name="Wang L."/>
            <person name="Zhu T."/>
            <person name="Rodriguez J.C."/>
            <person name="Deal K.R."/>
            <person name="Dubcovsky J."/>
            <person name="McGuire P.E."/>
            <person name="Lux T."/>
            <person name="Spannagl M."/>
            <person name="Mayer K.F.X."/>
            <person name="Baldrich P."/>
            <person name="Meyers B.C."/>
            <person name="Huo N."/>
            <person name="Gu Y.Q."/>
            <person name="Zhou H."/>
            <person name="Devos K.M."/>
            <person name="Bennetzen J.L."/>
            <person name="Unver T."/>
            <person name="Budak H."/>
            <person name="Gulick P.J."/>
            <person name="Galiba G."/>
            <person name="Kalapos B."/>
            <person name="Nelson D.R."/>
            <person name="Li P."/>
            <person name="You F.M."/>
            <person name="Luo M.C."/>
            <person name="Dvorak J."/>
        </authorList>
    </citation>
    <scope>NUCLEOTIDE SEQUENCE [LARGE SCALE GENOMIC DNA]</scope>
    <source>
        <strain evidence="1">cv. AL8/78</strain>
    </source>
</reference>
<accession>A0A453JZC5</accession>
<protein>
    <submittedName>
        <fullName evidence="1">Uncharacterized protein</fullName>
    </submittedName>
</protein>
<reference evidence="2" key="2">
    <citation type="journal article" date="2017" name="Nat. Plants">
        <title>The Aegilops tauschii genome reveals multiple impacts of transposons.</title>
        <authorList>
            <person name="Zhao G."/>
            <person name="Zou C."/>
            <person name="Li K."/>
            <person name="Wang K."/>
            <person name="Li T."/>
            <person name="Gao L."/>
            <person name="Zhang X."/>
            <person name="Wang H."/>
            <person name="Yang Z."/>
            <person name="Liu X."/>
            <person name="Jiang W."/>
            <person name="Mao L."/>
            <person name="Kong X."/>
            <person name="Jiao Y."/>
            <person name="Jia J."/>
        </authorList>
    </citation>
    <scope>NUCLEOTIDE SEQUENCE [LARGE SCALE GENOMIC DNA]</scope>
    <source>
        <strain evidence="2">cv. AL8/78</strain>
    </source>
</reference>
<dbReference type="Proteomes" id="UP000015105">
    <property type="component" value="Chromosome 5D"/>
</dbReference>